<organism evidence="3 4">
    <name type="scientific">Tricholomella constricta</name>
    <dbReference type="NCBI Taxonomy" id="117010"/>
    <lineage>
        <taxon>Eukaryota</taxon>
        <taxon>Fungi</taxon>
        <taxon>Dikarya</taxon>
        <taxon>Basidiomycota</taxon>
        <taxon>Agaricomycotina</taxon>
        <taxon>Agaricomycetes</taxon>
        <taxon>Agaricomycetidae</taxon>
        <taxon>Agaricales</taxon>
        <taxon>Tricholomatineae</taxon>
        <taxon>Lyophyllaceae</taxon>
        <taxon>Tricholomella</taxon>
    </lineage>
</organism>
<feature type="domain" description="DUF6697" evidence="2">
    <location>
        <begin position="259"/>
        <end position="466"/>
    </location>
</feature>
<evidence type="ECO:0000313" key="4">
    <source>
        <dbReference type="Proteomes" id="UP000565441"/>
    </source>
</evidence>
<feature type="compositionally biased region" description="Polar residues" evidence="1">
    <location>
        <begin position="509"/>
        <end position="518"/>
    </location>
</feature>
<dbReference type="Pfam" id="PF20411">
    <property type="entry name" value="DUF6697"/>
    <property type="match status" value="1"/>
</dbReference>
<dbReference type="InterPro" id="IPR046520">
    <property type="entry name" value="DUF6697"/>
</dbReference>
<dbReference type="Proteomes" id="UP000565441">
    <property type="component" value="Unassembled WGS sequence"/>
</dbReference>
<evidence type="ECO:0000256" key="1">
    <source>
        <dbReference type="SAM" id="MobiDB-lite"/>
    </source>
</evidence>
<keyword evidence="4" id="KW-1185">Reference proteome</keyword>
<dbReference type="AlphaFoldDB" id="A0A8H5GUX3"/>
<accession>A0A8H5GUX3</accession>
<feature type="compositionally biased region" description="Basic residues" evidence="1">
    <location>
        <begin position="487"/>
        <end position="504"/>
    </location>
</feature>
<gene>
    <name evidence="3" type="ORF">D9615_009588</name>
</gene>
<comment type="caution">
    <text evidence="3">The sequence shown here is derived from an EMBL/GenBank/DDBJ whole genome shotgun (WGS) entry which is preliminary data.</text>
</comment>
<evidence type="ECO:0000259" key="2">
    <source>
        <dbReference type="Pfam" id="PF20411"/>
    </source>
</evidence>
<dbReference type="EMBL" id="JAACJP010000046">
    <property type="protein sequence ID" value="KAF5371502.1"/>
    <property type="molecule type" value="Genomic_DNA"/>
</dbReference>
<proteinExistence type="predicted"/>
<reference evidence="3 4" key="1">
    <citation type="journal article" date="2020" name="ISME J.">
        <title>Uncovering the hidden diversity of litter-decomposition mechanisms in mushroom-forming fungi.</title>
        <authorList>
            <person name="Floudas D."/>
            <person name="Bentzer J."/>
            <person name="Ahren D."/>
            <person name="Johansson T."/>
            <person name="Persson P."/>
            <person name="Tunlid A."/>
        </authorList>
    </citation>
    <scope>NUCLEOTIDE SEQUENCE [LARGE SCALE GENOMIC DNA]</scope>
    <source>
        <strain evidence="3 4">CBS 661.87</strain>
    </source>
</reference>
<evidence type="ECO:0000313" key="3">
    <source>
        <dbReference type="EMBL" id="KAF5371502.1"/>
    </source>
</evidence>
<feature type="region of interest" description="Disordered" evidence="1">
    <location>
        <begin position="470"/>
        <end position="547"/>
    </location>
</feature>
<sequence length="562" mass="63635">MDSLKLFPETSHDEYAINQDAGGPGLGRVELPSAQFDSPAVLAWEPTADNIRAYFYDFFLQDEGDVRVPDFSPADSDVSVAKPEHADLPGPDFEIDAQDSSSNEIVGSGLVNERHSSLAYDCQVDAPNTPVLLAPSHAQVALSEDPSSGSPCDAGRLTIDLHQYTLPAEQQKNPRKRRREYFEGVEITVPAWSKREYRRVKQETRERQEREFLHPRFKIKRAKEDVSAGLHSVFRRVDALKIKPLPLDLDLDDDLLNFTVSRKFLSSVYGGNSQSTFPSISPDNRARHDYHNFMFLHIEYNPFAPQRAGFPGLFYRIRTTDLPEIHRVFIRIDDGIWLYIGQYQLVQSDPLTPQEWAASSIKARRHPPHLFQYQRYLTRDKQTKNRWCNHISQQVWGAEIRVRIALRKALGREPTPEECENAIGGGAGVTSLDVRAALDSGEEAINVWIMKCVAYDHTFQREMREKFLKLKQKEENKSNTATDRATAKSKTKKNNSTKGKNGKGKRQDIATSDTSNAQDPEAAPKREEQSPSPDSGVAIADEDTAASRYRRAIRLPTRFLPN</sequence>
<dbReference type="OrthoDB" id="3176940at2759"/>
<name>A0A8H5GUX3_9AGAR</name>
<protein>
    <recommendedName>
        <fullName evidence="2">DUF6697 domain-containing protein</fullName>
    </recommendedName>
</protein>